<gene>
    <name evidence="4" type="ORF">QN062_07245</name>
    <name evidence="3" type="ORF">QN216_01440</name>
    <name evidence="2" type="ORF">QN217_09015</name>
</gene>
<dbReference type="InterPro" id="IPR007374">
    <property type="entry name" value="ASCH_domain"/>
</dbReference>
<accession>A0AB39UJ45</accession>
<dbReference type="PANTHER" id="PTHR39203">
    <property type="entry name" value="CYTOPLASMIC PROTEIN-RELATED"/>
    <property type="match status" value="1"/>
</dbReference>
<evidence type="ECO:0000313" key="3">
    <source>
        <dbReference type="EMBL" id="XDS48962.1"/>
    </source>
</evidence>
<dbReference type="SMART" id="SM01022">
    <property type="entry name" value="ASCH"/>
    <property type="match status" value="1"/>
</dbReference>
<proteinExistence type="predicted"/>
<dbReference type="EMBL" id="CP129683">
    <property type="protein sequence ID" value="XDS50186.1"/>
    <property type="molecule type" value="Genomic_DNA"/>
</dbReference>
<dbReference type="EMBL" id="CP129682">
    <property type="protein sequence ID" value="XDS48962.1"/>
    <property type="molecule type" value="Genomic_DNA"/>
</dbReference>
<dbReference type="InterPro" id="IPR015947">
    <property type="entry name" value="PUA-like_sf"/>
</dbReference>
<evidence type="ECO:0000259" key="1">
    <source>
        <dbReference type="SMART" id="SM01022"/>
    </source>
</evidence>
<dbReference type="KEGG" id="bfk:QN062_07245"/>
<dbReference type="RefSeq" id="WP_369341158.1">
    <property type="nucleotide sequence ID" value="NZ_CP129675.1"/>
</dbReference>
<dbReference type="InterPro" id="IPR009326">
    <property type="entry name" value="DUF984"/>
</dbReference>
<dbReference type="CDD" id="cd06553">
    <property type="entry name" value="ASCH_Ef3133_like"/>
    <property type="match status" value="1"/>
</dbReference>
<protein>
    <submittedName>
        <fullName evidence="3">ASCH domain-containing protein</fullName>
    </submittedName>
</protein>
<dbReference type="Pfam" id="PF04266">
    <property type="entry name" value="ASCH"/>
    <property type="match status" value="1"/>
</dbReference>
<feature type="domain" description="ASCH" evidence="1">
    <location>
        <begin position="14"/>
        <end position="140"/>
    </location>
</feature>
<name>A0AB39UJ45_9BIFI</name>
<dbReference type="PIRSF" id="PIRSF021320">
    <property type="entry name" value="DUF984"/>
    <property type="match status" value="1"/>
</dbReference>
<evidence type="ECO:0000313" key="2">
    <source>
        <dbReference type="EMBL" id="XDS46258.1"/>
    </source>
</evidence>
<reference evidence="3" key="1">
    <citation type="submission" date="2023-07" db="EMBL/GenBank/DDBJ databases">
        <title>Bifidobacterium aquikefiriaerophilum sp. nov. and Bifidobacterium eccum sp. nov., isolated from water kefir.</title>
        <authorList>
            <person name="Breselge S."/>
            <person name="Bellassi P."/>
            <person name="Barcenilla C."/>
            <person name="Alvarez-Ordonez A."/>
            <person name="Morelli L."/>
            <person name="Cotter P.D."/>
        </authorList>
    </citation>
    <scope>NUCLEOTIDE SEQUENCE</scope>
    <source>
        <strain evidence="4">WK012_4_13</strain>
        <strain evidence="3">WK013_4_14</strain>
        <strain evidence="2">WK048_4_13</strain>
    </source>
</reference>
<dbReference type="EMBL" id="CP129675">
    <property type="protein sequence ID" value="XDS46258.1"/>
    <property type="molecule type" value="Genomic_DNA"/>
</dbReference>
<dbReference type="PANTHER" id="PTHR39203:SF1">
    <property type="entry name" value="CYTOPLASMIC PROTEIN"/>
    <property type="match status" value="1"/>
</dbReference>
<dbReference type="AlphaFoldDB" id="A0AB39UJ45"/>
<evidence type="ECO:0000313" key="4">
    <source>
        <dbReference type="EMBL" id="XDS50186.1"/>
    </source>
</evidence>
<organism evidence="3">
    <name type="scientific">Bifidobacterium fermentum</name>
    <dbReference type="NCBI Taxonomy" id="3059035"/>
    <lineage>
        <taxon>Bacteria</taxon>
        <taxon>Bacillati</taxon>
        <taxon>Actinomycetota</taxon>
        <taxon>Actinomycetes</taxon>
        <taxon>Bifidobacteriales</taxon>
        <taxon>Bifidobacteriaceae</taxon>
        <taxon>Bifidobacterium</taxon>
    </lineage>
</organism>
<sequence>MSSYDISKLPKDEFAFPGPLRDKLVSALLSGKKTSSTSLLVEFEIEPEPLPKAGDLSVIIDSDERPVGVLRQSGTTICRLADVTLEHCIREGEGYESIAAWRKAHEDFWTSEEYRSSLGRPDFRLNDDTQIVCERFELVETLA</sequence>
<dbReference type="Gene3D" id="3.10.400.10">
    <property type="entry name" value="Sulfate adenylyltransferase"/>
    <property type="match status" value="1"/>
</dbReference>
<dbReference type="SUPFAM" id="SSF88697">
    <property type="entry name" value="PUA domain-like"/>
    <property type="match status" value="1"/>
</dbReference>